<keyword evidence="1" id="KW-0863">Zinc-finger</keyword>
<protein>
    <recommendedName>
        <fullName evidence="3">CCHC-type domain-containing protein</fullName>
    </recommendedName>
</protein>
<dbReference type="OrthoDB" id="1626798at2759"/>
<dbReference type="EMBL" id="CM035429">
    <property type="protein sequence ID" value="KAH7300507.1"/>
    <property type="molecule type" value="Genomic_DNA"/>
</dbReference>
<dbReference type="InterPro" id="IPR001878">
    <property type="entry name" value="Znf_CCHC"/>
</dbReference>
<evidence type="ECO:0000313" key="4">
    <source>
        <dbReference type="EMBL" id="KAH7300507.1"/>
    </source>
</evidence>
<comment type="caution">
    <text evidence="4">The sequence shown here is derived from an EMBL/GenBank/DDBJ whole genome shotgun (WGS) entry which is preliminary data.</text>
</comment>
<feature type="region of interest" description="Disordered" evidence="2">
    <location>
        <begin position="1"/>
        <end position="24"/>
    </location>
</feature>
<gene>
    <name evidence="4" type="ORF">KP509_24G065800</name>
</gene>
<dbReference type="GO" id="GO:0008270">
    <property type="term" value="F:zinc ion binding"/>
    <property type="evidence" value="ECO:0007669"/>
    <property type="project" value="UniProtKB-KW"/>
</dbReference>
<dbReference type="InterPro" id="IPR036875">
    <property type="entry name" value="Znf_CCHC_sf"/>
</dbReference>
<reference evidence="4" key="1">
    <citation type="submission" date="2021-08" db="EMBL/GenBank/DDBJ databases">
        <title>WGS assembly of Ceratopteris richardii.</title>
        <authorList>
            <person name="Marchant D.B."/>
            <person name="Chen G."/>
            <person name="Jenkins J."/>
            <person name="Shu S."/>
            <person name="Leebens-Mack J."/>
            <person name="Grimwood J."/>
            <person name="Schmutz J."/>
            <person name="Soltis P."/>
            <person name="Soltis D."/>
            <person name="Chen Z.-H."/>
        </authorList>
    </citation>
    <scope>NUCLEOTIDE SEQUENCE</scope>
    <source>
        <strain evidence="4">Whitten #5841</strain>
        <tissue evidence="4">Leaf</tissue>
    </source>
</reference>
<dbReference type="AlphaFoldDB" id="A0A8T2RY29"/>
<dbReference type="PROSITE" id="PS50158">
    <property type="entry name" value="ZF_CCHC"/>
    <property type="match status" value="1"/>
</dbReference>
<dbReference type="SMART" id="SM00343">
    <property type="entry name" value="ZnF_C2HC"/>
    <property type="match status" value="1"/>
</dbReference>
<organism evidence="4 5">
    <name type="scientific">Ceratopteris richardii</name>
    <name type="common">Triangle waterfern</name>
    <dbReference type="NCBI Taxonomy" id="49495"/>
    <lineage>
        <taxon>Eukaryota</taxon>
        <taxon>Viridiplantae</taxon>
        <taxon>Streptophyta</taxon>
        <taxon>Embryophyta</taxon>
        <taxon>Tracheophyta</taxon>
        <taxon>Polypodiopsida</taxon>
        <taxon>Polypodiidae</taxon>
        <taxon>Polypodiales</taxon>
        <taxon>Pteridineae</taxon>
        <taxon>Pteridaceae</taxon>
        <taxon>Parkerioideae</taxon>
        <taxon>Ceratopteris</taxon>
    </lineage>
</organism>
<evidence type="ECO:0000256" key="1">
    <source>
        <dbReference type="PROSITE-ProRule" id="PRU00047"/>
    </source>
</evidence>
<dbReference type="Proteomes" id="UP000825935">
    <property type="component" value="Chromosome 24"/>
</dbReference>
<keyword evidence="1" id="KW-0862">Zinc</keyword>
<evidence type="ECO:0000256" key="2">
    <source>
        <dbReference type="SAM" id="MobiDB-lite"/>
    </source>
</evidence>
<dbReference type="GO" id="GO:0003676">
    <property type="term" value="F:nucleic acid binding"/>
    <property type="evidence" value="ECO:0007669"/>
    <property type="project" value="InterPro"/>
</dbReference>
<keyword evidence="1" id="KW-0479">Metal-binding</keyword>
<dbReference type="Gene3D" id="4.10.60.10">
    <property type="entry name" value="Zinc finger, CCHC-type"/>
    <property type="match status" value="1"/>
</dbReference>
<evidence type="ECO:0000259" key="3">
    <source>
        <dbReference type="PROSITE" id="PS50158"/>
    </source>
</evidence>
<sequence length="137" mass="15595">MSAYLMGRNLHQGRGGRNETNNNYDVGNSDMNMCGRERYSYRGRGRNAYQGNSGITCYNCGKAGHISRDCWHNQGRDGYARQNHTQGNFVQEQNHENVLMMNVNTDATHSNDVWYVDSGRSNHMNNNYAKMASVEFA</sequence>
<proteinExistence type="predicted"/>
<dbReference type="Pfam" id="PF00098">
    <property type="entry name" value="zf-CCHC"/>
    <property type="match status" value="1"/>
</dbReference>
<evidence type="ECO:0000313" key="5">
    <source>
        <dbReference type="Proteomes" id="UP000825935"/>
    </source>
</evidence>
<dbReference type="SUPFAM" id="SSF57756">
    <property type="entry name" value="Retrovirus zinc finger-like domains"/>
    <property type="match status" value="1"/>
</dbReference>
<accession>A0A8T2RY29</accession>
<feature type="domain" description="CCHC-type" evidence="3">
    <location>
        <begin position="57"/>
        <end position="70"/>
    </location>
</feature>
<keyword evidence="5" id="KW-1185">Reference proteome</keyword>
<name>A0A8T2RY29_CERRI</name>